<proteinExistence type="predicted"/>
<keyword evidence="1" id="KW-0732">Signal</keyword>
<reference evidence="3" key="1">
    <citation type="journal article" date="2019" name="Int. J. Syst. Evol. Microbiol.">
        <title>The Global Catalogue of Microorganisms (GCM) 10K type strain sequencing project: providing services to taxonomists for standard genome sequencing and annotation.</title>
        <authorList>
            <consortium name="The Broad Institute Genomics Platform"/>
            <consortium name="The Broad Institute Genome Sequencing Center for Infectious Disease"/>
            <person name="Wu L."/>
            <person name="Ma J."/>
        </authorList>
    </citation>
    <scope>NUCLEOTIDE SEQUENCE [LARGE SCALE GENOMIC DNA]</scope>
    <source>
        <strain evidence="3">KCTC 22209</strain>
    </source>
</reference>
<accession>A0ABW5YQ46</accession>
<comment type="caution">
    <text evidence="2">The sequence shown here is derived from an EMBL/GenBank/DDBJ whole genome shotgun (WGS) entry which is preliminary data.</text>
</comment>
<gene>
    <name evidence="2" type="ORF">ACFS6I_01195</name>
</gene>
<dbReference type="EMBL" id="JBHUPE010000001">
    <property type="protein sequence ID" value="MFD2902521.1"/>
    <property type="molecule type" value="Genomic_DNA"/>
</dbReference>
<evidence type="ECO:0000256" key="1">
    <source>
        <dbReference type="SAM" id="SignalP"/>
    </source>
</evidence>
<organism evidence="2 3">
    <name type="scientific">Sphingobacterium anhuiense</name>
    <dbReference type="NCBI Taxonomy" id="493780"/>
    <lineage>
        <taxon>Bacteria</taxon>
        <taxon>Pseudomonadati</taxon>
        <taxon>Bacteroidota</taxon>
        <taxon>Sphingobacteriia</taxon>
        <taxon>Sphingobacteriales</taxon>
        <taxon>Sphingobacteriaceae</taxon>
        <taxon>Sphingobacterium</taxon>
    </lineage>
</organism>
<evidence type="ECO:0000313" key="2">
    <source>
        <dbReference type="EMBL" id="MFD2902521.1"/>
    </source>
</evidence>
<feature type="signal peptide" evidence="1">
    <location>
        <begin position="1"/>
        <end position="19"/>
    </location>
</feature>
<keyword evidence="3" id="KW-1185">Reference proteome</keyword>
<dbReference type="Proteomes" id="UP001597509">
    <property type="component" value="Unassembled WGS sequence"/>
</dbReference>
<sequence length="122" mass="13842">MRSLLLFVFLLSMTTITLGQETTIKPIIENQSVQKYAYAYIVIKGKFLSKKLKVNVDFGETKEQIKAGKEYSDFLTNKTSYAAILNHMVDNNFELVETLDYNDITDGSGGTTGIVFIMRRKL</sequence>
<evidence type="ECO:0000313" key="3">
    <source>
        <dbReference type="Proteomes" id="UP001597509"/>
    </source>
</evidence>
<name>A0ABW5YQ46_9SPHI</name>
<feature type="chain" id="PRO_5045380156" evidence="1">
    <location>
        <begin position="20"/>
        <end position="122"/>
    </location>
</feature>
<dbReference type="RefSeq" id="WP_380917548.1">
    <property type="nucleotide sequence ID" value="NZ_JBHUPE010000001.1"/>
</dbReference>
<protein>
    <submittedName>
        <fullName evidence="2">Uncharacterized protein</fullName>
    </submittedName>
</protein>